<evidence type="ECO:0000256" key="2">
    <source>
        <dbReference type="ARBA" id="ARBA00022737"/>
    </source>
</evidence>
<protein>
    <recommendedName>
        <fullName evidence="6">RING-type domain-containing protein</fullName>
    </recommendedName>
</protein>
<sequence length="566" mass="61634">MSPRRAFPYVVLLWGCGIIGMEHTTAAVVHSPWTQVSAQLVPQPMAREGTVLEVVGDHAYIYGGAGDENDAVFNDTWKFDFLNKRWSQLTATAVNPGRRYDHVSAVRGTDVYIFGGTKYAAKAVVEDFSFQLNDLWKLDTTQGTWVAVDKGGRTLTTPRPIPRSQATAVSTPQAMVVFGGVIIPNTMDIYPVDLGDVWKFDFDTLVWEEVAVASNSSVPTARFSHTATTVQLNGVVYMVVFSGRQNFDRRWTILNDAWMLPLMSGPELPSWTRLSATPPFGRILSAMVSTDSYLWLFGGFAFDTQATGRGVAFDGMLGAATSPLPTLTLIEDNLQFDNAGEQLDISALDGPSARFGHRMSVWNGNIVVYGGRFMQCLGDLWLRNASVLPRGANTDTTTAPRLIQVMSTMLTLSLVLLVLSACLLVVLVVIKRHRRRQSIVMDATASPSAGRRGLSVDEIAQFKLVPFHPSASTAPTDEICPICLVEFVADEQLRQLPCQHHFHAACIGEWLEHNLTCPMCKRDLSPAAYTAAPASAVAATTVASPQPPPTASSAAVVPLPGRIDMD</sequence>
<keyword evidence="3" id="KW-0862">Zinc</keyword>
<dbReference type="GO" id="GO:0008270">
    <property type="term" value="F:zinc ion binding"/>
    <property type="evidence" value="ECO:0007669"/>
    <property type="project" value="UniProtKB-KW"/>
</dbReference>
<keyword evidence="1" id="KW-0880">Kelch repeat</keyword>
<dbReference type="eggNOG" id="KOG0800">
    <property type="taxonomic scope" value="Eukaryota"/>
</dbReference>
<keyword evidence="4" id="KW-1133">Transmembrane helix</keyword>
<dbReference type="AlphaFoldDB" id="A0A024UC64"/>
<keyword evidence="4" id="KW-0472">Membrane</keyword>
<dbReference type="Gene3D" id="3.30.40.10">
    <property type="entry name" value="Zinc/RING finger domain, C3HC4 (zinc finger)"/>
    <property type="match status" value="1"/>
</dbReference>
<dbReference type="Gene3D" id="2.120.10.80">
    <property type="entry name" value="Kelch-type beta propeller"/>
    <property type="match status" value="2"/>
</dbReference>
<evidence type="ECO:0000256" key="4">
    <source>
        <dbReference type="SAM" id="Phobius"/>
    </source>
</evidence>
<dbReference type="PANTHER" id="PTHR46093:SF18">
    <property type="entry name" value="FIBRONECTIN TYPE-III DOMAIN-CONTAINING PROTEIN"/>
    <property type="match status" value="1"/>
</dbReference>
<keyword evidence="5" id="KW-0732">Signal</keyword>
<dbReference type="GeneID" id="20081965"/>
<keyword evidence="3" id="KW-0863">Zinc-finger</keyword>
<evidence type="ECO:0000313" key="7">
    <source>
        <dbReference type="EMBL" id="ETW03457.1"/>
    </source>
</evidence>
<dbReference type="Pfam" id="PF13639">
    <property type="entry name" value="zf-RING_2"/>
    <property type="match status" value="1"/>
</dbReference>
<evidence type="ECO:0000256" key="3">
    <source>
        <dbReference type="PROSITE-ProRule" id="PRU00175"/>
    </source>
</evidence>
<evidence type="ECO:0000256" key="5">
    <source>
        <dbReference type="SAM" id="SignalP"/>
    </source>
</evidence>
<dbReference type="RefSeq" id="XP_008867686.1">
    <property type="nucleotide sequence ID" value="XM_008869464.1"/>
</dbReference>
<keyword evidence="3" id="KW-0479">Metal-binding</keyword>
<dbReference type="Pfam" id="PF24681">
    <property type="entry name" value="Kelch_KLHDC2_KLHL20_DRC7"/>
    <property type="match status" value="1"/>
</dbReference>
<proteinExistence type="predicted"/>
<feature type="chain" id="PRO_5001535306" description="RING-type domain-containing protein" evidence="5">
    <location>
        <begin position="27"/>
        <end position="566"/>
    </location>
</feature>
<evidence type="ECO:0000259" key="6">
    <source>
        <dbReference type="PROSITE" id="PS50089"/>
    </source>
</evidence>
<dbReference type="SUPFAM" id="SSF117281">
    <property type="entry name" value="Kelch motif"/>
    <property type="match status" value="1"/>
</dbReference>
<dbReference type="InterPro" id="IPR015915">
    <property type="entry name" value="Kelch-typ_b-propeller"/>
</dbReference>
<dbReference type="OrthoDB" id="199876at2759"/>
<keyword evidence="2" id="KW-0677">Repeat</keyword>
<dbReference type="VEuPathDB" id="FungiDB:H310_04915"/>
<gene>
    <name evidence="7" type="ORF">H310_04915</name>
</gene>
<feature type="domain" description="RING-type" evidence="6">
    <location>
        <begin position="480"/>
        <end position="521"/>
    </location>
</feature>
<dbReference type="CDD" id="cd16454">
    <property type="entry name" value="RING-H2_PA-TM-RING"/>
    <property type="match status" value="1"/>
</dbReference>
<dbReference type="SUPFAM" id="SSF57850">
    <property type="entry name" value="RING/U-box"/>
    <property type="match status" value="1"/>
</dbReference>
<accession>A0A024UC64</accession>
<dbReference type="InterPro" id="IPR001841">
    <property type="entry name" value="Znf_RING"/>
</dbReference>
<name>A0A024UC64_9STRA</name>
<keyword evidence="4" id="KW-0812">Transmembrane</keyword>
<reference evidence="7" key="1">
    <citation type="submission" date="2013-12" db="EMBL/GenBank/DDBJ databases">
        <title>The Genome Sequence of Aphanomyces invadans NJM9701.</title>
        <authorList>
            <consortium name="The Broad Institute Genomics Platform"/>
            <person name="Russ C."/>
            <person name="Tyler B."/>
            <person name="van West P."/>
            <person name="Dieguez-Uribeondo J."/>
            <person name="Young S.K."/>
            <person name="Zeng Q."/>
            <person name="Gargeya S."/>
            <person name="Fitzgerald M."/>
            <person name="Abouelleil A."/>
            <person name="Alvarado L."/>
            <person name="Chapman S.B."/>
            <person name="Gainer-Dewar J."/>
            <person name="Goldberg J."/>
            <person name="Griggs A."/>
            <person name="Gujja S."/>
            <person name="Hansen M."/>
            <person name="Howarth C."/>
            <person name="Imamovic A."/>
            <person name="Ireland A."/>
            <person name="Larimer J."/>
            <person name="McCowan C."/>
            <person name="Murphy C."/>
            <person name="Pearson M."/>
            <person name="Poon T.W."/>
            <person name="Priest M."/>
            <person name="Roberts A."/>
            <person name="Saif S."/>
            <person name="Shea T."/>
            <person name="Sykes S."/>
            <person name="Wortman J."/>
            <person name="Nusbaum C."/>
            <person name="Birren B."/>
        </authorList>
    </citation>
    <scope>NUCLEOTIDE SEQUENCE [LARGE SCALE GENOMIC DNA]</scope>
    <source>
        <strain evidence="7">NJM9701</strain>
    </source>
</reference>
<organism evidence="7">
    <name type="scientific">Aphanomyces invadans</name>
    <dbReference type="NCBI Taxonomy" id="157072"/>
    <lineage>
        <taxon>Eukaryota</taxon>
        <taxon>Sar</taxon>
        <taxon>Stramenopiles</taxon>
        <taxon>Oomycota</taxon>
        <taxon>Saprolegniomycetes</taxon>
        <taxon>Saprolegniales</taxon>
        <taxon>Verrucalvaceae</taxon>
        <taxon>Aphanomyces</taxon>
    </lineage>
</organism>
<dbReference type="PANTHER" id="PTHR46093">
    <property type="entry name" value="ACYL-COA-BINDING DOMAIN-CONTAINING PROTEIN 5"/>
    <property type="match status" value="1"/>
</dbReference>
<dbReference type="STRING" id="157072.A0A024UC64"/>
<dbReference type="SMART" id="SM00184">
    <property type="entry name" value="RING"/>
    <property type="match status" value="1"/>
</dbReference>
<feature type="signal peptide" evidence="5">
    <location>
        <begin position="1"/>
        <end position="26"/>
    </location>
</feature>
<dbReference type="EMBL" id="KI913959">
    <property type="protein sequence ID" value="ETW03457.1"/>
    <property type="molecule type" value="Genomic_DNA"/>
</dbReference>
<evidence type="ECO:0000256" key="1">
    <source>
        <dbReference type="ARBA" id="ARBA00022441"/>
    </source>
</evidence>
<feature type="transmembrane region" description="Helical" evidence="4">
    <location>
        <begin position="409"/>
        <end position="430"/>
    </location>
</feature>
<dbReference type="InterPro" id="IPR013083">
    <property type="entry name" value="Znf_RING/FYVE/PHD"/>
</dbReference>
<dbReference type="PROSITE" id="PS50089">
    <property type="entry name" value="ZF_RING_2"/>
    <property type="match status" value="1"/>
</dbReference>